<gene>
    <name evidence="2" type="ORF">RYX45_20645</name>
</gene>
<evidence type="ECO:0000256" key="1">
    <source>
        <dbReference type="SAM" id="Phobius"/>
    </source>
</evidence>
<name>A0AAJ2NS50_ALKPS</name>
<feature type="transmembrane region" description="Helical" evidence="1">
    <location>
        <begin position="21"/>
        <end position="39"/>
    </location>
</feature>
<dbReference type="EMBL" id="JAWJAY010000207">
    <property type="protein sequence ID" value="MDV2887585.1"/>
    <property type="molecule type" value="Genomic_DNA"/>
</dbReference>
<protein>
    <submittedName>
        <fullName evidence="2">ABC transporter permease</fullName>
    </submittedName>
</protein>
<keyword evidence="1" id="KW-1133">Transmembrane helix</keyword>
<organism evidence="2 3">
    <name type="scientific">Alkalihalophilus pseudofirmus</name>
    <name type="common">Bacillus pseudofirmus</name>
    <dbReference type="NCBI Taxonomy" id="79885"/>
    <lineage>
        <taxon>Bacteria</taxon>
        <taxon>Bacillati</taxon>
        <taxon>Bacillota</taxon>
        <taxon>Bacilli</taxon>
        <taxon>Bacillales</taxon>
        <taxon>Bacillaceae</taxon>
        <taxon>Alkalihalophilus</taxon>
    </lineage>
</organism>
<keyword evidence="1" id="KW-0812">Transmembrane</keyword>
<reference evidence="2" key="1">
    <citation type="submission" date="2023-10" db="EMBL/GenBank/DDBJ databases">
        <title>Screening of Alkalihalophilus pseudofirmusBZ-TG-HK211 and Its Alleviation of Salt Stress on Rapeseed Growth.</title>
        <authorList>
            <person name="Zhao B."/>
            <person name="Guo T."/>
        </authorList>
    </citation>
    <scope>NUCLEOTIDE SEQUENCE</scope>
    <source>
        <strain evidence="2">BZ-TG-HK211</strain>
    </source>
</reference>
<sequence>MRISALIKRISQQLLRDKRTLELMFMAPLLVLTPMYFLFNGNTVDPKLG</sequence>
<feature type="non-terminal residue" evidence="2">
    <location>
        <position position="49"/>
    </location>
</feature>
<dbReference type="Proteomes" id="UP001285636">
    <property type="component" value="Unassembled WGS sequence"/>
</dbReference>
<comment type="caution">
    <text evidence="2">The sequence shown here is derived from an EMBL/GenBank/DDBJ whole genome shotgun (WGS) entry which is preliminary data.</text>
</comment>
<keyword evidence="1" id="KW-0472">Membrane</keyword>
<accession>A0AAJ2NS50</accession>
<proteinExistence type="predicted"/>
<evidence type="ECO:0000313" key="2">
    <source>
        <dbReference type="EMBL" id="MDV2887585.1"/>
    </source>
</evidence>
<dbReference type="AlphaFoldDB" id="A0AAJ2NS50"/>
<evidence type="ECO:0000313" key="3">
    <source>
        <dbReference type="Proteomes" id="UP001285636"/>
    </source>
</evidence>